<accession>A0A9K3D1N0</accession>
<feature type="non-terminal residue" evidence="1">
    <location>
        <position position="176"/>
    </location>
</feature>
<gene>
    <name evidence="1" type="ORF">KIPB_009078</name>
</gene>
<dbReference type="Proteomes" id="UP000265618">
    <property type="component" value="Unassembled WGS sequence"/>
</dbReference>
<organism evidence="1 2">
    <name type="scientific">Kipferlia bialata</name>
    <dbReference type="NCBI Taxonomy" id="797122"/>
    <lineage>
        <taxon>Eukaryota</taxon>
        <taxon>Metamonada</taxon>
        <taxon>Carpediemonas-like organisms</taxon>
        <taxon>Kipferlia</taxon>
    </lineage>
</organism>
<keyword evidence="2" id="KW-1185">Reference proteome</keyword>
<evidence type="ECO:0000313" key="1">
    <source>
        <dbReference type="EMBL" id="GIQ87106.1"/>
    </source>
</evidence>
<name>A0A9K3D1N0_9EUKA</name>
<dbReference type="EMBL" id="BDIP01002975">
    <property type="protein sequence ID" value="GIQ87106.1"/>
    <property type="molecule type" value="Genomic_DNA"/>
</dbReference>
<dbReference type="AlphaFoldDB" id="A0A9K3D1N0"/>
<proteinExistence type="predicted"/>
<comment type="caution">
    <text evidence="1">The sequence shown here is derived from an EMBL/GenBank/DDBJ whole genome shotgun (WGS) entry which is preliminary data.</text>
</comment>
<evidence type="ECO:0000313" key="2">
    <source>
        <dbReference type="Proteomes" id="UP000265618"/>
    </source>
</evidence>
<reference evidence="1 2" key="1">
    <citation type="journal article" date="2018" name="PLoS ONE">
        <title>The draft genome of Kipferlia bialata reveals reductive genome evolution in fornicate parasites.</title>
        <authorList>
            <person name="Tanifuji G."/>
            <person name="Takabayashi S."/>
            <person name="Kume K."/>
            <person name="Takagi M."/>
            <person name="Nakayama T."/>
            <person name="Kamikawa R."/>
            <person name="Inagaki Y."/>
            <person name="Hashimoto T."/>
        </authorList>
    </citation>
    <scope>NUCLEOTIDE SEQUENCE [LARGE SCALE GENOMIC DNA]</scope>
    <source>
        <strain evidence="1">NY0173</strain>
    </source>
</reference>
<protein>
    <submittedName>
        <fullName evidence="1">Uncharacterized protein</fullName>
    </submittedName>
</protein>
<sequence length="176" mass="19236">MSEQTEQPAAVFAARESQHQICAVFDEDDTHGPIYTVGNHDVGLPELFFPNAPRQFIQHIATLMNILVDQFAKGLEINKETTFRTPGITFVADKLTGDAFRLAHKMCVRMAPKAKVIAIAFHEFHKTATPESRAAEAAAEAKAAKAIEQKAINKARKAESKAKAKALKEAAPTPVE</sequence>